<proteinExistence type="inferred from homology"/>
<evidence type="ECO:0000256" key="9">
    <source>
        <dbReference type="ARBA" id="ARBA00023049"/>
    </source>
</evidence>
<keyword evidence="10 14" id="KW-0472">Membrane</keyword>
<comment type="similarity">
    <text evidence="14">Belongs to the peptidase M48A family.</text>
</comment>
<evidence type="ECO:0000313" key="18">
    <source>
        <dbReference type="Proteomes" id="UP000324585"/>
    </source>
</evidence>
<evidence type="ECO:0000259" key="15">
    <source>
        <dbReference type="Pfam" id="PF01435"/>
    </source>
</evidence>
<dbReference type="AlphaFoldDB" id="A0A5J4Z1H6"/>
<feature type="transmembrane region" description="Helical" evidence="14">
    <location>
        <begin position="152"/>
        <end position="174"/>
    </location>
</feature>
<evidence type="ECO:0000256" key="6">
    <source>
        <dbReference type="ARBA" id="ARBA00022824"/>
    </source>
</evidence>
<feature type="transmembrane region" description="Helical" evidence="14">
    <location>
        <begin position="6"/>
        <end position="24"/>
    </location>
</feature>
<feature type="binding site" evidence="13">
    <location>
        <position position="362"/>
    </location>
    <ligand>
        <name>Zn(2+)</name>
        <dbReference type="ChEBI" id="CHEBI:29105"/>
        <note>catalytic</note>
    </ligand>
</feature>
<evidence type="ECO:0000256" key="4">
    <source>
        <dbReference type="ARBA" id="ARBA00022723"/>
    </source>
</evidence>
<evidence type="ECO:0000313" key="17">
    <source>
        <dbReference type="EMBL" id="KAA8497691.1"/>
    </source>
</evidence>
<dbReference type="InterPro" id="IPR001915">
    <property type="entry name" value="Peptidase_M48"/>
</dbReference>
<dbReference type="Pfam" id="PF01435">
    <property type="entry name" value="Peptidase_M48"/>
    <property type="match status" value="1"/>
</dbReference>
<comment type="catalytic activity">
    <reaction evidence="11 14">
        <text>Hydrolyzes the peptide bond -P2-(S-farnesyl or geranylgeranyl)C-P1'-P2'-P3'-COOH where P1' and P2' are amino acids with aliphatic side chains and P3' is any C-terminal residue.</text>
        <dbReference type="EC" id="3.4.24.84"/>
    </reaction>
</comment>
<comment type="cofactor">
    <cofactor evidence="13 14">
        <name>Zn(2+)</name>
        <dbReference type="ChEBI" id="CHEBI:29105"/>
    </cofactor>
    <text evidence="13 14">Binds 1 zinc ion per subunit.</text>
</comment>
<evidence type="ECO:0000256" key="2">
    <source>
        <dbReference type="ARBA" id="ARBA00022670"/>
    </source>
</evidence>
<dbReference type="Gene3D" id="3.30.2010.10">
    <property type="entry name" value="Metalloproteases ('zincins'), catalytic domain"/>
    <property type="match status" value="1"/>
</dbReference>
<comment type="subcellular location">
    <subcellularLocation>
        <location evidence="1 14">Endoplasmic reticulum membrane</location>
        <topology evidence="1 14">Multi-pass membrane protein</topology>
    </subcellularLocation>
</comment>
<name>A0A5J4Z1H6_PORPP</name>
<dbReference type="EMBL" id="VRMN01000001">
    <property type="protein sequence ID" value="KAA8497691.1"/>
    <property type="molecule type" value="Genomic_DNA"/>
</dbReference>
<feature type="domain" description="Peptidase M48" evidence="15">
    <location>
        <begin position="214"/>
        <end position="416"/>
    </location>
</feature>
<keyword evidence="5 14" id="KW-0378">Hydrolase</keyword>
<dbReference type="GO" id="GO:0046872">
    <property type="term" value="F:metal ion binding"/>
    <property type="evidence" value="ECO:0007669"/>
    <property type="project" value="UniProtKB-UniRule"/>
</dbReference>
<comment type="function">
    <text evidence="14">Proteolytically removes the C-terminal three residues of farnesylated proteins.</text>
</comment>
<evidence type="ECO:0000256" key="5">
    <source>
        <dbReference type="ARBA" id="ARBA00022801"/>
    </source>
</evidence>
<feature type="binding site" evidence="13">
    <location>
        <position position="284"/>
    </location>
    <ligand>
        <name>Zn(2+)</name>
        <dbReference type="ChEBI" id="CHEBI:29105"/>
        <note>catalytic</note>
    </ligand>
</feature>
<dbReference type="Pfam" id="PF16491">
    <property type="entry name" value="Peptidase_M48_N"/>
    <property type="match status" value="1"/>
</dbReference>
<feature type="domain" description="CAAX prenyl protease 1 N-terminal" evidence="16">
    <location>
        <begin position="28"/>
        <end position="210"/>
    </location>
</feature>
<feature type="active site" description="Proton donor" evidence="12">
    <location>
        <position position="366"/>
    </location>
</feature>
<evidence type="ECO:0000256" key="8">
    <source>
        <dbReference type="ARBA" id="ARBA00022989"/>
    </source>
</evidence>
<keyword evidence="18" id="KW-1185">Reference proteome</keyword>
<dbReference type="GO" id="GO:0071586">
    <property type="term" value="P:CAAX-box protein processing"/>
    <property type="evidence" value="ECO:0007669"/>
    <property type="project" value="UniProtKB-UniRule"/>
</dbReference>
<dbReference type="GO" id="GO:0004222">
    <property type="term" value="F:metalloendopeptidase activity"/>
    <property type="evidence" value="ECO:0007669"/>
    <property type="project" value="UniProtKB-UniRule"/>
</dbReference>
<feature type="binding site" evidence="13">
    <location>
        <position position="288"/>
    </location>
    <ligand>
        <name>Zn(2+)</name>
        <dbReference type="ChEBI" id="CHEBI:29105"/>
        <note>catalytic</note>
    </ligand>
</feature>
<protein>
    <recommendedName>
        <fullName evidence="14">CAAX prenyl protease</fullName>
        <ecNumber evidence="14">3.4.24.84</ecNumber>
    </recommendedName>
</protein>
<keyword evidence="8 14" id="KW-1133">Transmembrane helix</keyword>
<dbReference type="InterPro" id="IPR032456">
    <property type="entry name" value="Peptidase_M48_N"/>
</dbReference>
<accession>A0A5J4Z1H6</accession>
<dbReference type="CDD" id="cd07343">
    <property type="entry name" value="M48A_Zmpste24p_like"/>
    <property type="match status" value="1"/>
</dbReference>
<sequence>MFPYMPAVAAFEFALSCFEIYLTVRQKRRFQSTQPPPELEQVVSDKFDKSQKYGNDKCTLSIVSDTILSTVHLGFRLGYVYPFLWKASYHIMVKCAPSLTSSNEIVQTMIFGVVTALLGKLIELPFELYGTFVLEEKYGFNRTTLFTFFKDMLVSSAVGFGIGIPLLPALWYIIEKSGPLLWLYFWLFVSGFSIVLTVIYPSGIAPLFNTFAPLPDGKLKAAIDDLAASIKFPLTKIYVMDGSRRSSHSNAYFYGIFTKGIVLFDSLLEQCKGHDERILAVLCHELGHWKMGHTRKGLILGLTQMLFLSWLYGQTASNKDIFESFGYSDTPHLIGMMLFFEIMAPVDSLMSLLMNYINRKHEYEADRFAADMGHAEALGDALVGLHLENLSNMNPDPLYSAYHNSHPTLLERLRALGVKPRPIPVSDSKKDQ</sequence>
<keyword evidence="6 14" id="KW-0256">Endoplasmic reticulum</keyword>
<dbReference type="InterPro" id="IPR027057">
    <property type="entry name" value="CAXX_Prtase_1"/>
</dbReference>
<evidence type="ECO:0000256" key="12">
    <source>
        <dbReference type="PIRSR" id="PIRSR627057-1"/>
    </source>
</evidence>
<gene>
    <name evidence="17" type="ORF">FVE85_5276</name>
</gene>
<evidence type="ECO:0000256" key="1">
    <source>
        <dbReference type="ARBA" id="ARBA00004477"/>
    </source>
</evidence>
<keyword evidence="3 14" id="KW-0812">Transmembrane</keyword>
<keyword evidence="4 13" id="KW-0479">Metal-binding</keyword>
<dbReference type="Proteomes" id="UP000324585">
    <property type="component" value="Unassembled WGS sequence"/>
</dbReference>
<keyword evidence="9 14" id="KW-0482">Metalloprotease</keyword>
<dbReference type="FunFam" id="3.30.2010.10:FF:000002">
    <property type="entry name" value="CAAX prenyl protease"/>
    <property type="match status" value="1"/>
</dbReference>
<reference evidence="18" key="1">
    <citation type="journal article" date="2019" name="Nat. Commun.">
        <title>Expansion of phycobilisome linker gene families in mesophilic red algae.</title>
        <authorList>
            <person name="Lee J."/>
            <person name="Kim D."/>
            <person name="Bhattacharya D."/>
            <person name="Yoon H.S."/>
        </authorList>
    </citation>
    <scope>NUCLEOTIDE SEQUENCE [LARGE SCALE GENOMIC DNA]</scope>
    <source>
        <strain evidence="18">CCMP 1328</strain>
    </source>
</reference>
<feature type="active site" evidence="12">
    <location>
        <position position="285"/>
    </location>
</feature>
<evidence type="ECO:0000256" key="3">
    <source>
        <dbReference type="ARBA" id="ARBA00022692"/>
    </source>
</evidence>
<dbReference type="OMA" id="FVIEEKF"/>
<dbReference type="PANTHER" id="PTHR10120">
    <property type="entry name" value="CAAX PRENYL PROTEASE 1"/>
    <property type="match status" value="1"/>
</dbReference>
<feature type="transmembrane region" description="Helical" evidence="14">
    <location>
        <begin position="333"/>
        <end position="357"/>
    </location>
</feature>
<comment type="caution">
    <text evidence="17">The sequence shown here is derived from an EMBL/GenBank/DDBJ whole genome shotgun (WGS) entry which is preliminary data.</text>
</comment>
<evidence type="ECO:0000256" key="13">
    <source>
        <dbReference type="PIRSR" id="PIRSR627057-2"/>
    </source>
</evidence>
<evidence type="ECO:0000256" key="11">
    <source>
        <dbReference type="ARBA" id="ARBA00044456"/>
    </source>
</evidence>
<keyword evidence="2 14" id="KW-0645">Protease</keyword>
<dbReference type="OrthoDB" id="360839at2759"/>
<feature type="transmembrane region" description="Helical" evidence="14">
    <location>
        <begin position="180"/>
        <end position="200"/>
    </location>
</feature>
<dbReference type="EC" id="3.4.24.84" evidence="14"/>
<keyword evidence="7 13" id="KW-0862">Zinc</keyword>
<feature type="transmembrane region" description="Helical" evidence="14">
    <location>
        <begin position="297"/>
        <end position="313"/>
    </location>
</feature>
<evidence type="ECO:0000256" key="10">
    <source>
        <dbReference type="ARBA" id="ARBA00023136"/>
    </source>
</evidence>
<evidence type="ECO:0000259" key="16">
    <source>
        <dbReference type="Pfam" id="PF16491"/>
    </source>
</evidence>
<dbReference type="GO" id="GO:0005789">
    <property type="term" value="C:endoplasmic reticulum membrane"/>
    <property type="evidence" value="ECO:0007669"/>
    <property type="project" value="UniProtKB-SubCell"/>
</dbReference>
<evidence type="ECO:0000256" key="7">
    <source>
        <dbReference type="ARBA" id="ARBA00022833"/>
    </source>
</evidence>
<evidence type="ECO:0000256" key="14">
    <source>
        <dbReference type="RuleBase" id="RU366005"/>
    </source>
</evidence>
<organism evidence="17 18">
    <name type="scientific">Porphyridium purpureum</name>
    <name type="common">Red alga</name>
    <name type="synonym">Porphyridium cruentum</name>
    <dbReference type="NCBI Taxonomy" id="35688"/>
    <lineage>
        <taxon>Eukaryota</taxon>
        <taxon>Rhodophyta</taxon>
        <taxon>Bangiophyceae</taxon>
        <taxon>Porphyridiales</taxon>
        <taxon>Porphyridiaceae</taxon>
        <taxon>Porphyridium</taxon>
    </lineage>
</organism>